<dbReference type="Proteomes" id="UP001497522">
    <property type="component" value="Chromosome 1"/>
</dbReference>
<dbReference type="EMBL" id="OZ023702">
    <property type="protein sequence ID" value="CAK9858539.1"/>
    <property type="molecule type" value="Genomic_DNA"/>
</dbReference>
<protein>
    <recommendedName>
        <fullName evidence="4">Transposase</fullName>
    </recommendedName>
</protein>
<dbReference type="PANTHER" id="PTHR37067">
    <property type="entry name" value="PX DOMAIN-CONTAINING PROTEIN"/>
    <property type="match status" value="1"/>
</dbReference>
<dbReference type="PANTHER" id="PTHR37067:SF3">
    <property type="entry name" value="PX DOMAIN-CONTAINING PROTEIN"/>
    <property type="match status" value="1"/>
</dbReference>
<dbReference type="SUPFAM" id="SSF53098">
    <property type="entry name" value="Ribonuclease H-like"/>
    <property type="match status" value="1"/>
</dbReference>
<evidence type="ECO:0000313" key="1">
    <source>
        <dbReference type="EMBL" id="CAK9858539.1"/>
    </source>
</evidence>
<sequence length="398" mass="46164">MMRILTLRTRSRSKTCCASTSPLCTRQPGFHFAKARIIAQHRGIYKNPLLSGISDYTVGQLVRVQVGINLQLMASILDRKHVWAFSIACDGSTHHGTSFFDVRLRVGIVGKLYNLHLVIFPFFERHFANNITKTMVKLLTSLYDRWRNKLLGITTDGEPTMTERISSVVTQLVQQATHPTYKIWCPLHQLDLDMKSGMNNIQDGQFYKYAHAFSVYLRAQQILIVEMDTTCPRDTNRWTHVTAMLSWMLKHRVRLFQHIEKKHPHQAPSTMWWIIASGIVPVGEEIKKMFVKLQGNLLILSQQREMIANTITSIISMWNIHKIVAEPPDGYDAQLYYINVDWWVEFDMVTDCIAEHGGSFSRDRFEELDVNEQQLDSPRNRWLCRRSSGQHVVDNYRV</sequence>
<dbReference type="EMBL" id="OZ023702">
    <property type="protein sequence ID" value="CAK9858558.1"/>
    <property type="molecule type" value="Genomic_DNA"/>
</dbReference>
<organism evidence="2 3">
    <name type="scientific">Sphagnum jensenii</name>
    <dbReference type="NCBI Taxonomy" id="128206"/>
    <lineage>
        <taxon>Eukaryota</taxon>
        <taxon>Viridiplantae</taxon>
        <taxon>Streptophyta</taxon>
        <taxon>Embryophyta</taxon>
        <taxon>Bryophyta</taxon>
        <taxon>Sphagnophytina</taxon>
        <taxon>Sphagnopsida</taxon>
        <taxon>Sphagnales</taxon>
        <taxon>Sphagnaceae</taxon>
        <taxon>Sphagnum</taxon>
    </lineage>
</organism>
<reference evidence="2 3" key="1">
    <citation type="submission" date="2024-03" db="EMBL/GenBank/DDBJ databases">
        <authorList>
            <consortium name="ELIXIR-Norway"/>
            <consortium name="Elixir Norway"/>
        </authorList>
    </citation>
    <scope>NUCLEOTIDE SEQUENCE [LARGE SCALE GENOMIC DNA]</scope>
</reference>
<proteinExistence type="predicted"/>
<keyword evidence="3" id="KW-1185">Reference proteome</keyword>
<gene>
    <name evidence="1" type="ORF">CSSPJE1EN2_LOCUS1534</name>
    <name evidence="2" type="ORF">CSSPJE1EN2_LOCUS1553</name>
</gene>
<evidence type="ECO:0000313" key="2">
    <source>
        <dbReference type="EMBL" id="CAK9858558.1"/>
    </source>
</evidence>
<evidence type="ECO:0000313" key="3">
    <source>
        <dbReference type="Proteomes" id="UP001497522"/>
    </source>
</evidence>
<evidence type="ECO:0008006" key="4">
    <source>
        <dbReference type="Google" id="ProtNLM"/>
    </source>
</evidence>
<accession>A0ABP1A7P2</accession>
<dbReference type="InterPro" id="IPR012337">
    <property type="entry name" value="RNaseH-like_sf"/>
</dbReference>
<name>A0ABP1A7P2_9BRYO</name>